<dbReference type="Proteomes" id="UP000294359">
    <property type="component" value="Chromosome"/>
</dbReference>
<evidence type="ECO:0000313" key="2">
    <source>
        <dbReference type="EMBL" id="GGY89345.1"/>
    </source>
</evidence>
<evidence type="ECO:0000313" key="3">
    <source>
        <dbReference type="EMBL" id="QBQ34888.1"/>
    </source>
</evidence>
<gene>
    <name evidence="3" type="ORF">E1742_00820</name>
    <name evidence="2" type="ORF">GCM10007388_23550</name>
</gene>
<protein>
    <submittedName>
        <fullName evidence="2">Uncharacterized protein</fullName>
    </submittedName>
</protein>
<dbReference type="AlphaFoldDB" id="A0A4V1AT95"/>
<evidence type="ECO:0000313" key="5">
    <source>
        <dbReference type="Proteomes" id="UP000619512"/>
    </source>
</evidence>
<reference evidence="3 4" key="2">
    <citation type="submission" date="2019-03" db="EMBL/GenBank/DDBJ databases">
        <title>Draft Genome Sequences of Six Type Strains of the Genus Massilia.</title>
        <authorList>
            <person name="Miess H."/>
            <person name="Frediansyhah A."/>
            <person name="Gross H."/>
        </authorList>
    </citation>
    <scope>NUCLEOTIDE SEQUENCE [LARGE SCALE GENOMIC DNA]</scope>
    <source>
        <strain evidence="3 4">DSM 17505</strain>
    </source>
</reference>
<proteinExistence type="predicted"/>
<sequence>MSLLTDISPVVIPVLALLVPIVGVIAWAAVRITQMNLLHETVRQLSANGQPIPPELTARITGDKQSELTA</sequence>
<feature type="transmembrane region" description="Helical" evidence="1">
    <location>
        <begin position="12"/>
        <end position="30"/>
    </location>
</feature>
<keyword evidence="1" id="KW-0472">Membrane</keyword>
<keyword evidence="4" id="KW-1185">Reference proteome</keyword>
<organism evidence="2 5">
    <name type="scientific">Pseudoduganella plicata</name>
    <dbReference type="NCBI Taxonomy" id="321984"/>
    <lineage>
        <taxon>Bacteria</taxon>
        <taxon>Pseudomonadati</taxon>
        <taxon>Pseudomonadota</taxon>
        <taxon>Betaproteobacteria</taxon>
        <taxon>Burkholderiales</taxon>
        <taxon>Oxalobacteraceae</taxon>
        <taxon>Telluria group</taxon>
        <taxon>Pseudoduganella</taxon>
    </lineage>
</organism>
<accession>A0A4V1AT95</accession>
<reference evidence="2" key="1">
    <citation type="journal article" date="2014" name="Int. J. Syst. Evol. Microbiol.">
        <title>Complete genome sequence of Corynebacterium casei LMG S-19264T (=DSM 44701T), isolated from a smear-ripened cheese.</title>
        <authorList>
            <consortium name="US DOE Joint Genome Institute (JGI-PGF)"/>
            <person name="Walter F."/>
            <person name="Albersmeier A."/>
            <person name="Kalinowski J."/>
            <person name="Ruckert C."/>
        </authorList>
    </citation>
    <scope>NUCLEOTIDE SEQUENCE</scope>
    <source>
        <strain evidence="2">KCTC 12344</strain>
    </source>
</reference>
<dbReference type="OrthoDB" id="8902869at2"/>
<evidence type="ECO:0000313" key="4">
    <source>
        <dbReference type="Proteomes" id="UP000294359"/>
    </source>
</evidence>
<dbReference type="Proteomes" id="UP000619512">
    <property type="component" value="Unassembled WGS sequence"/>
</dbReference>
<dbReference type="EMBL" id="CP038026">
    <property type="protein sequence ID" value="QBQ34888.1"/>
    <property type="molecule type" value="Genomic_DNA"/>
</dbReference>
<dbReference type="RefSeq" id="WP_134382866.1">
    <property type="nucleotide sequence ID" value="NZ_BMWW01000003.1"/>
</dbReference>
<name>A0A4V1AT95_9BURK</name>
<dbReference type="EMBL" id="BMWW01000003">
    <property type="protein sequence ID" value="GGY89345.1"/>
    <property type="molecule type" value="Genomic_DNA"/>
</dbReference>
<evidence type="ECO:0000256" key="1">
    <source>
        <dbReference type="SAM" id="Phobius"/>
    </source>
</evidence>
<keyword evidence="1" id="KW-0812">Transmembrane</keyword>
<keyword evidence="1" id="KW-1133">Transmembrane helix</keyword>
<reference evidence="2" key="3">
    <citation type="submission" date="2022-12" db="EMBL/GenBank/DDBJ databases">
        <authorList>
            <person name="Sun Q."/>
            <person name="Kim S."/>
        </authorList>
    </citation>
    <scope>NUCLEOTIDE SEQUENCE</scope>
    <source>
        <strain evidence="2">KCTC 12344</strain>
    </source>
</reference>